<accession>A0A498S449</accession>
<evidence type="ECO:0000313" key="4">
    <source>
        <dbReference type="Proteomes" id="UP000276991"/>
    </source>
</evidence>
<dbReference type="GO" id="GO:0008157">
    <property type="term" value="F:protein phosphatase 1 binding"/>
    <property type="evidence" value="ECO:0007669"/>
    <property type="project" value="TreeGrafter"/>
</dbReference>
<dbReference type="PANTHER" id="PTHR12307:SF36">
    <property type="entry name" value="GLYCOGEN-BINDING SUBUNIT 76A"/>
    <property type="match status" value="1"/>
</dbReference>
<evidence type="ECO:0000256" key="1">
    <source>
        <dbReference type="SAM" id="MobiDB-lite"/>
    </source>
</evidence>
<protein>
    <recommendedName>
        <fullName evidence="2">CBM21 domain-containing protein</fullName>
    </recommendedName>
</protein>
<dbReference type="Gene3D" id="2.60.40.2440">
    <property type="entry name" value="Carbohydrate binding type-21 domain"/>
    <property type="match status" value="1"/>
</dbReference>
<proteinExistence type="predicted"/>
<dbReference type="InterPro" id="IPR038175">
    <property type="entry name" value="CBM21_dom_sf"/>
</dbReference>
<gene>
    <name evidence="3" type="ORF">NAV_LOCUS1143</name>
</gene>
<evidence type="ECO:0000259" key="2">
    <source>
        <dbReference type="Pfam" id="PF03370"/>
    </source>
</evidence>
<dbReference type="InterPro" id="IPR050782">
    <property type="entry name" value="PP1_regulatory_subunit_3"/>
</dbReference>
<name>A0A498S449_ACAVI</name>
<dbReference type="InterPro" id="IPR005036">
    <property type="entry name" value="CBM21_dom"/>
</dbReference>
<dbReference type="STRING" id="6277.A0A498S449"/>
<dbReference type="PANTHER" id="PTHR12307">
    <property type="entry name" value="PROTEIN PHOSPHATASE 1 REGULATORY SUBUNIT"/>
    <property type="match status" value="1"/>
</dbReference>
<evidence type="ECO:0000313" key="3">
    <source>
        <dbReference type="EMBL" id="VBB26313.1"/>
    </source>
</evidence>
<sequence length="197" mass="23065">MEKSKIRWYDMEKVKSFEKKWQQRILAVVVVMLANNSGGDRVLSKTSSRSSMSIRNNSKSTKGILRCKSEHASPTQRQRIKKNVRFSDCIDLEQAEYAINTQAERYNAEYTDRAITDGSYSSALELQLQKYFWLPIESELRWLVGEKCVHLESVRWFGRAITGMVRVKNLDYEKKVEILYTFNDWTTLHTVKGTYTE</sequence>
<dbReference type="Pfam" id="PF03370">
    <property type="entry name" value="CBM_21"/>
    <property type="match status" value="1"/>
</dbReference>
<dbReference type="GO" id="GO:0005979">
    <property type="term" value="P:regulation of glycogen biosynthetic process"/>
    <property type="evidence" value="ECO:0007669"/>
    <property type="project" value="TreeGrafter"/>
</dbReference>
<feature type="compositionally biased region" description="Low complexity" evidence="1">
    <location>
        <begin position="44"/>
        <end position="61"/>
    </location>
</feature>
<feature type="region of interest" description="Disordered" evidence="1">
    <location>
        <begin position="42"/>
        <end position="62"/>
    </location>
</feature>
<dbReference type="GO" id="GO:2001069">
    <property type="term" value="F:glycogen binding"/>
    <property type="evidence" value="ECO:0007669"/>
    <property type="project" value="TreeGrafter"/>
</dbReference>
<dbReference type="Proteomes" id="UP000276991">
    <property type="component" value="Unassembled WGS sequence"/>
</dbReference>
<dbReference type="OrthoDB" id="1881at2759"/>
<dbReference type="GO" id="GO:0000164">
    <property type="term" value="C:protein phosphatase type 1 complex"/>
    <property type="evidence" value="ECO:0007669"/>
    <property type="project" value="TreeGrafter"/>
</dbReference>
<dbReference type="EMBL" id="UPTC01000089">
    <property type="protein sequence ID" value="VBB26313.1"/>
    <property type="molecule type" value="Genomic_DNA"/>
</dbReference>
<reference evidence="3 4" key="1">
    <citation type="submission" date="2018-08" db="EMBL/GenBank/DDBJ databases">
        <authorList>
            <person name="Laetsch R D."/>
            <person name="Stevens L."/>
            <person name="Kumar S."/>
            <person name="Blaxter L. M."/>
        </authorList>
    </citation>
    <scope>NUCLEOTIDE SEQUENCE [LARGE SCALE GENOMIC DNA]</scope>
</reference>
<keyword evidence="4" id="KW-1185">Reference proteome</keyword>
<dbReference type="AlphaFoldDB" id="A0A498S449"/>
<feature type="domain" description="CBM21" evidence="2">
    <location>
        <begin position="146"/>
        <end position="196"/>
    </location>
</feature>
<organism evidence="3 4">
    <name type="scientific">Acanthocheilonema viteae</name>
    <name type="common">Filarial nematode worm</name>
    <name type="synonym">Dipetalonema viteae</name>
    <dbReference type="NCBI Taxonomy" id="6277"/>
    <lineage>
        <taxon>Eukaryota</taxon>
        <taxon>Metazoa</taxon>
        <taxon>Ecdysozoa</taxon>
        <taxon>Nematoda</taxon>
        <taxon>Chromadorea</taxon>
        <taxon>Rhabditida</taxon>
        <taxon>Spirurina</taxon>
        <taxon>Spiruromorpha</taxon>
        <taxon>Filarioidea</taxon>
        <taxon>Onchocercidae</taxon>
        <taxon>Acanthocheilonema</taxon>
    </lineage>
</organism>